<evidence type="ECO:0000256" key="2">
    <source>
        <dbReference type="ARBA" id="ARBA00022083"/>
    </source>
</evidence>
<gene>
    <name evidence="8" type="ORF">BIW11_09702</name>
</gene>
<dbReference type="InterPro" id="IPR033901">
    <property type="entry name" value="RNAPI/III_AC40"/>
</dbReference>
<dbReference type="SUPFAM" id="SSF55257">
    <property type="entry name" value="RBP11-like subunits of RNA polymerase"/>
    <property type="match status" value="1"/>
</dbReference>
<dbReference type="AlphaFoldDB" id="A0A1V9XJ19"/>
<keyword evidence="3" id="KW-0240">DNA-directed RNA polymerase</keyword>
<feature type="domain" description="DNA-directed RNA polymerase RpoA/D/Rpb3-type" evidence="7">
    <location>
        <begin position="56"/>
        <end position="334"/>
    </location>
</feature>
<evidence type="ECO:0000256" key="5">
    <source>
        <dbReference type="ARBA" id="ARBA00023242"/>
    </source>
</evidence>
<dbReference type="InterPro" id="IPR050518">
    <property type="entry name" value="Rpo3/RPB3_RNA_Pol_subunit"/>
</dbReference>
<dbReference type="GO" id="GO:0003899">
    <property type="term" value="F:DNA-directed RNA polymerase activity"/>
    <property type="evidence" value="ECO:0007669"/>
    <property type="project" value="InterPro"/>
</dbReference>
<dbReference type="InterPro" id="IPR011263">
    <property type="entry name" value="DNA-dir_RNA_pol_RpoA/D/Rpb3"/>
</dbReference>
<keyword evidence="9" id="KW-1185">Reference proteome</keyword>
<accession>A0A1V9XJ19</accession>
<evidence type="ECO:0000259" key="7">
    <source>
        <dbReference type="SMART" id="SM00662"/>
    </source>
</evidence>
<dbReference type="Pfam" id="PF01193">
    <property type="entry name" value="RNA_pol_L"/>
    <property type="match status" value="1"/>
</dbReference>
<dbReference type="InterPro" id="IPR011262">
    <property type="entry name" value="DNA-dir_RNA_pol_insert"/>
</dbReference>
<sequence length="351" mass="39700">MVKTEPFDARVSIGLYQHEHMRPVELTDLGLDTEPYSLESFKRKLRVSVVKCDNEELEFDLVGVNPAIANAIRRILIAEVPTLAADRITLINNTSFIHDKDLTNRIGLVPIMVDPRLFEYRAASDSASADNTVIFELNVRCTKNLNATLDATEPKDLYINSSVYSGQMKWRPLEGQQALFAKNPPRPVHDDILIAKLRPGQEIVMTIECLKGIGKTHAKFSPVATASYRLLPTIEILEEISGEAALRFRDSFSEGVVELEQKGDRQVARIVNARRDTCSRNVLIHEDLAKKVRLGRQRDHFIFSVESAGMLPPDVLVKESIKVMLSKCKNFLEQIERVRGRRHGDIDEDDR</sequence>
<dbReference type="GO" id="GO:0005736">
    <property type="term" value="C:RNA polymerase I complex"/>
    <property type="evidence" value="ECO:0007669"/>
    <property type="project" value="TreeGrafter"/>
</dbReference>
<dbReference type="InParanoid" id="A0A1V9XJ19"/>
<dbReference type="CDD" id="cd07032">
    <property type="entry name" value="RNAP_I_II_AC40"/>
    <property type="match status" value="1"/>
</dbReference>
<evidence type="ECO:0000256" key="1">
    <source>
        <dbReference type="ARBA" id="ARBA00004123"/>
    </source>
</evidence>
<dbReference type="Pfam" id="PF01000">
    <property type="entry name" value="RNA_pol_A_bac"/>
    <property type="match status" value="1"/>
</dbReference>
<reference evidence="8 9" key="1">
    <citation type="journal article" date="2017" name="Gigascience">
        <title>Draft genome of the honey bee ectoparasitic mite, Tropilaelaps mercedesae, is shaped by the parasitic life history.</title>
        <authorList>
            <person name="Dong X."/>
            <person name="Armstrong S.D."/>
            <person name="Xia D."/>
            <person name="Makepeace B.L."/>
            <person name="Darby A.C."/>
            <person name="Kadowaki T."/>
        </authorList>
    </citation>
    <scope>NUCLEOTIDE SEQUENCE [LARGE SCALE GENOMIC DNA]</scope>
    <source>
        <strain evidence="8">Wuxi-XJTLU</strain>
    </source>
</reference>
<dbReference type="HAMAP" id="MF_00320">
    <property type="entry name" value="RNApol_arch_Rpo3"/>
    <property type="match status" value="1"/>
</dbReference>
<comment type="caution">
    <text evidence="8">The sequence shown here is derived from an EMBL/GenBank/DDBJ whole genome shotgun (WGS) entry which is preliminary data.</text>
</comment>
<dbReference type="PANTHER" id="PTHR11800:SF13">
    <property type="entry name" value="DNA-DIRECTED RNA POLYMERASES I AND III SUBUNIT RPAC1"/>
    <property type="match status" value="1"/>
</dbReference>
<dbReference type="PANTHER" id="PTHR11800">
    <property type="entry name" value="DNA-DIRECTED RNA POLYMERASE"/>
    <property type="match status" value="1"/>
</dbReference>
<dbReference type="InterPro" id="IPR022842">
    <property type="entry name" value="RNAP_Rpo3/Rpb3/RPAC1"/>
</dbReference>
<dbReference type="InterPro" id="IPR036603">
    <property type="entry name" value="RBP11-like"/>
</dbReference>
<proteinExistence type="inferred from homology"/>
<keyword evidence="5" id="KW-0539">Nucleus</keyword>
<dbReference type="GO" id="GO:0046983">
    <property type="term" value="F:protein dimerization activity"/>
    <property type="evidence" value="ECO:0007669"/>
    <property type="project" value="InterPro"/>
</dbReference>
<dbReference type="SMART" id="SM00662">
    <property type="entry name" value="RPOLD"/>
    <property type="match status" value="1"/>
</dbReference>
<evidence type="ECO:0000256" key="4">
    <source>
        <dbReference type="ARBA" id="ARBA00023163"/>
    </source>
</evidence>
<evidence type="ECO:0000313" key="9">
    <source>
        <dbReference type="Proteomes" id="UP000192247"/>
    </source>
</evidence>
<dbReference type="FunFam" id="2.170.120.12:FF:000003">
    <property type="entry name" value="Dna-directed rna polymerases i and iii subunit"/>
    <property type="match status" value="1"/>
</dbReference>
<comment type="subcellular location">
    <subcellularLocation>
        <location evidence="1">Nucleus</location>
    </subcellularLocation>
</comment>
<dbReference type="Gene3D" id="2.170.120.12">
    <property type="entry name" value="DNA-directed RNA polymerase, insert domain"/>
    <property type="match status" value="1"/>
</dbReference>
<dbReference type="STRING" id="418985.A0A1V9XJ19"/>
<comment type="similarity">
    <text evidence="6">Belongs to the archaeal Rpo3/eukaryotic RPB3 RNA polymerase subunit family.</text>
</comment>
<protein>
    <recommendedName>
        <fullName evidence="2">DNA-directed RNA polymerases I and III subunit RPAC1</fullName>
    </recommendedName>
</protein>
<dbReference type="GO" id="GO:0006351">
    <property type="term" value="P:DNA-templated transcription"/>
    <property type="evidence" value="ECO:0007669"/>
    <property type="project" value="InterPro"/>
</dbReference>
<keyword evidence="4" id="KW-0804">Transcription</keyword>
<dbReference type="EMBL" id="MNPL01009878">
    <property type="protein sequence ID" value="OQR73479.1"/>
    <property type="molecule type" value="Genomic_DNA"/>
</dbReference>
<evidence type="ECO:0000313" key="8">
    <source>
        <dbReference type="EMBL" id="OQR73479.1"/>
    </source>
</evidence>
<dbReference type="GO" id="GO:0005666">
    <property type="term" value="C:RNA polymerase III complex"/>
    <property type="evidence" value="ECO:0007669"/>
    <property type="project" value="TreeGrafter"/>
</dbReference>
<dbReference type="OrthoDB" id="270173at2759"/>
<dbReference type="SUPFAM" id="SSF56553">
    <property type="entry name" value="Insert subdomain of RNA polymerase alpha subunit"/>
    <property type="match status" value="1"/>
</dbReference>
<dbReference type="InterPro" id="IPR036643">
    <property type="entry name" value="RNApol_insert_sf"/>
</dbReference>
<dbReference type="Proteomes" id="UP000192247">
    <property type="component" value="Unassembled WGS sequence"/>
</dbReference>
<dbReference type="Gene3D" id="3.30.1360.10">
    <property type="entry name" value="RNA polymerase, RBP11-like subunit"/>
    <property type="match status" value="1"/>
</dbReference>
<evidence type="ECO:0000256" key="3">
    <source>
        <dbReference type="ARBA" id="ARBA00022478"/>
    </source>
</evidence>
<dbReference type="FunCoup" id="A0A1V9XJ19">
    <property type="interactions" value="817"/>
</dbReference>
<name>A0A1V9XJ19_9ACAR</name>
<evidence type="ECO:0000256" key="6">
    <source>
        <dbReference type="ARBA" id="ARBA00025804"/>
    </source>
</evidence>
<organism evidence="8 9">
    <name type="scientific">Tropilaelaps mercedesae</name>
    <dbReference type="NCBI Taxonomy" id="418985"/>
    <lineage>
        <taxon>Eukaryota</taxon>
        <taxon>Metazoa</taxon>
        <taxon>Ecdysozoa</taxon>
        <taxon>Arthropoda</taxon>
        <taxon>Chelicerata</taxon>
        <taxon>Arachnida</taxon>
        <taxon>Acari</taxon>
        <taxon>Parasitiformes</taxon>
        <taxon>Mesostigmata</taxon>
        <taxon>Gamasina</taxon>
        <taxon>Dermanyssoidea</taxon>
        <taxon>Laelapidae</taxon>
        <taxon>Tropilaelaps</taxon>
    </lineage>
</organism>